<keyword evidence="4" id="KW-1185">Reference proteome</keyword>
<proteinExistence type="predicted"/>
<organism evidence="3 4">
    <name type="scientific">Niabella pedocola</name>
    <dbReference type="NCBI Taxonomy" id="1752077"/>
    <lineage>
        <taxon>Bacteria</taxon>
        <taxon>Pseudomonadati</taxon>
        <taxon>Bacteroidota</taxon>
        <taxon>Chitinophagia</taxon>
        <taxon>Chitinophagales</taxon>
        <taxon>Chitinophagaceae</taxon>
        <taxon>Niabella</taxon>
    </lineage>
</organism>
<dbReference type="EMBL" id="JAJNEC010000003">
    <property type="protein sequence ID" value="MCD2421647.1"/>
    <property type="molecule type" value="Genomic_DNA"/>
</dbReference>
<dbReference type="GO" id="GO:0016757">
    <property type="term" value="F:glycosyltransferase activity"/>
    <property type="evidence" value="ECO:0007669"/>
    <property type="project" value="UniProtKB-KW"/>
</dbReference>
<dbReference type="RefSeq" id="WP_231002552.1">
    <property type="nucleotide sequence ID" value="NZ_JAJNEC010000003.1"/>
</dbReference>
<dbReference type="Pfam" id="PF00534">
    <property type="entry name" value="Glycos_transf_1"/>
    <property type="match status" value="1"/>
</dbReference>
<feature type="domain" description="Glycosyl transferase family 1" evidence="1">
    <location>
        <begin position="210"/>
        <end position="344"/>
    </location>
</feature>
<evidence type="ECO:0000259" key="2">
    <source>
        <dbReference type="Pfam" id="PF13439"/>
    </source>
</evidence>
<dbReference type="Proteomes" id="UP001199816">
    <property type="component" value="Unassembled WGS sequence"/>
</dbReference>
<dbReference type="InterPro" id="IPR001296">
    <property type="entry name" value="Glyco_trans_1"/>
</dbReference>
<evidence type="ECO:0000313" key="4">
    <source>
        <dbReference type="Proteomes" id="UP001199816"/>
    </source>
</evidence>
<name>A0ABS8PKL6_9BACT</name>
<evidence type="ECO:0000313" key="3">
    <source>
        <dbReference type="EMBL" id="MCD2421647.1"/>
    </source>
</evidence>
<gene>
    <name evidence="3" type="ORF">LQ567_02665</name>
</gene>
<keyword evidence="3" id="KW-0328">Glycosyltransferase</keyword>
<dbReference type="Gene3D" id="3.40.50.2000">
    <property type="entry name" value="Glycogen Phosphorylase B"/>
    <property type="match status" value="2"/>
</dbReference>
<feature type="domain" description="Glycosyltransferase subfamily 4-like N-terminal" evidence="2">
    <location>
        <begin position="20"/>
        <end position="171"/>
    </location>
</feature>
<dbReference type="SUPFAM" id="SSF53756">
    <property type="entry name" value="UDP-Glycosyltransferase/glycogen phosphorylase"/>
    <property type="match status" value="1"/>
</dbReference>
<dbReference type="InterPro" id="IPR028098">
    <property type="entry name" value="Glyco_trans_4-like_N"/>
</dbReference>
<accession>A0ABS8PKL6</accession>
<dbReference type="Pfam" id="PF13439">
    <property type="entry name" value="Glyco_transf_4"/>
    <property type="match status" value="1"/>
</dbReference>
<reference evidence="3 4" key="1">
    <citation type="submission" date="2021-11" db="EMBL/GenBank/DDBJ databases">
        <title>Genomic of Niabella pedocola.</title>
        <authorList>
            <person name="Wu T."/>
        </authorList>
    </citation>
    <scope>NUCLEOTIDE SEQUENCE [LARGE SCALE GENOMIC DNA]</scope>
    <source>
        <strain evidence="3 4">JCM 31011</strain>
    </source>
</reference>
<protein>
    <submittedName>
        <fullName evidence="3">Glycosyltransferase</fullName>
        <ecNumber evidence="3">2.4.-.-</ecNumber>
    </submittedName>
</protein>
<keyword evidence="3" id="KW-0808">Transferase</keyword>
<sequence length="371" mass="42558">MKSKRITVSVISEVTTDQRVIRICTTLQEMGFDVRLIGRAFGNSLPLGDYTFHAQRMRCYFKKGVLQYAEFNLRLFFKLLFCKTDYLLANDLDTLAPSYMIAKLRKKFLFYDTHEYFTGVPELAGSPAKKRFWKRLEDAIFPRLPIVYTVSDAVKAKYQASYGTPISVVRNLPVPPPPSSIARPVAWVGKKVLLMQGMGINHGRGGLESLEMMQYLPDDYYLVYIGGGLLWEQIRQKRAEWGLENRVEMIHKLPPDQLKNYTPHANLGLSLDGFTDENFLVSLPNKLFDYILAGIPVAATPLPEVKRIIEQYGVGFCLNNRTPKEMAAEIARFLEDVENVQQVKMNVLKAQKVLNWNQEKQVLIKIYEPYL</sequence>
<dbReference type="EC" id="2.4.-.-" evidence="3"/>
<evidence type="ECO:0000259" key="1">
    <source>
        <dbReference type="Pfam" id="PF00534"/>
    </source>
</evidence>
<comment type="caution">
    <text evidence="3">The sequence shown here is derived from an EMBL/GenBank/DDBJ whole genome shotgun (WGS) entry which is preliminary data.</text>
</comment>